<organism evidence="1 2">
    <name type="scientific">Citrullus colocynthis</name>
    <name type="common">colocynth</name>
    <dbReference type="NCBI Taxonomy" id="252529"/>
    <lineage>
        <taxon>Eukaryota</taxon>
        <taxon>Viridiplantae</taxon>
        <taxon>Streptophyta</taxon>
        <taxon>Embryophyta</taxon>
        <taxon>Tracheophyta</taxon>
        <taxon>Spermatophyta</taxon>
        <taxon>Magnoliopsida</taxon>
        <taxon>eudicotyledons</taxon>
        <taxon>Gunneridae</taxon>
        <taxon>Pentapetalae</taxon>
        <taxon>rosids</taxon>
        <taxon>fabids</taxon>
        <taxon>Cucurbitales</taxon>
        <taxon>Cucurbitaceae</taxon>
        <taxon>Benincaseae</taxon>
        <taxon>Citrullus</taxon>
    </lineage>
</organism>
<accession>A0ABP0YXY3</accession>
<protein>
    <submittedName>
        <fullName evidence="1">Uncharacterized protein</fullName>
    </submittedName>
</protein>
<reference evidence="1 2" key="1">
    <citation type="submission" date="2024-03" db="EMBL/GenBank/DDBJ databases">
        <authorList>
            <person name="Gkanogiannis A."/>
            <person name="Becerra Lopez-Lavalle L."/>
        </authorList>
    </citation>
    <scope>NUCLEOTIDE SEQUENCE [LARGE SCALE GENOMIC DNA]</scope>
</reference>
<evidence type="ECO:0000313" key="1">
    <source>
        <dbReference type="EMBL" id="CAK9325164.1"/>
    </source>
</evidence>
<dbReference type="EMBL" id="OZ021741">
    <property type="protein sequence ID" value="CAK9325164.1"/>
    <property type="molecule type" value="Genomic_DNA"/>
</dbReference>
<proteinExistence type="predicted"/>
<keyword evidence="2" id="KW-1185">Reference proteome</keyword>
<sequence>MQYLSWLQSIQVETPLELFLPPFAFFLLLTQTIHCGGLVETMKSELISLRPAVLEDIMERGEVGGIEHWQFQVPLKSGLPTVYGEVVIGFLVVLIIQC</sequence>
<gene>
    <name evidence="1" type="ORF">CITCOLO1_LOCUS17418</name>
</gene>
<name>A0ABP0YXY3_9ROSI</name>
<dbReference type="Proteomes" id="UP001642487">
    <property type="component" value="Chromosome 7"/>
</dbReference>
<evidence type="ECO:0000313" key="2">
    <source>
        <dbReference type="Proteomes" id="UP001642487"/>
    </source>
</evidence>